<evidence type="ECO:0000313" key="2">
    <source>
        <dbReference type="EMBL" id="CEK87387.1"/>
    </source>
</evidence>
<organism evidence="2">
    <name type="scientific">Arion vulgaris</name>
    <dbReference type="NCBI Taxonomy" id="1028688"/>
    <lineage>
        <taxon>Eukaryota</taxon>
        <taxon>Metazoa</taxon>
        <taxon>Spiralia</taxon>
        <taxon>Lophotrochozoa</taxon>
        <taxon>Mollusca</taxon>
        <taxon>Gastropoda</taxon>
        <taxon>Heterobranchia</taxon>
        <taxon>Euthyneura</taxon>
        <taxon>Panpulmonata</taxon>
        <taxon>Eupulmonata</taxon>
        <taxon>Stylommatophora</taxon>
        <taxon>Helicina</taxon>
        <taxon>Arionoidea</taxon>
        <taxon>Arionidae</taxon>
        <taxon>Arion</taxon>
    </lineage>
</organism>
<dbReference type="InterPro" id="IPR012337">
    <property type="entry name" value="RNaseH-like_sf"/>
</dbReference>
<gene>
    <name evidence="2" type="primary">ORF158939</name>
</gene>
<feature type="non-terminal residue" evidence="2">
    <location>
        <position position="71"/>
    </location>
</feature>
<feature type="non-terminal residue" evidence="2">
    <location>
        <position position="1"/>
    </location>
</feature>
<dbReference type="PROSITE" id="PS50879">
    <property type="entry name" value="RNASE_H_1"/>
    <property type="match status" value="1"/>
</dbReference>
<name>A0A0B7B3F6_9EUPU</name>
<dbReference type="Gene3D" id="3.30.420.10">
    <property type="entry name" value="Ribonuclease H-like superfamily/Ribonuclease H"/>
    <property type="match status" value="1"/>
</dbReference>
<protein>
    <recommendedName>
        <fullName evidence="1">RNase H type-1 domain-containing protein</fullName>
    </recommendedName>
</protein>
<feature type="domain" description="RNase H type-1" evidence="1">
    <location>
        <begin position="1"/>
        <end position="48"/>
    </location>
</feature>
<sequence>DDNNLKELQASLHQVCNIFSRVVIQWIPSHCGIPGNETADILAKAGSRLPQTDTSMTYEEAKVRIKMAYKN</sequence>
<proteinExistence type="predicted"/>
<evidence type="ECO:0000259" key="1">
    <source>
        <dbReference type="PROSITE" id="PS50879"/>
    </source>
</evidence>
<dbReference type="InterPro" id="IPR002156">
    <property type="entry name" value="RNaseH_domain"/>
</dbReference>
<dbReference type="Pfam" id="PF00075">
    <property type="entry name" value="RNase_H"/>
    <property type="match status" value="1"/>
</dbReference>
<dbReference type="InterPro" id="IPR036397">
    <property type="entry name" value="RNaseH_sf"/>
</dbReference>
<accession>A0A0B7B3F6</accession>
<dbReference type="GO" id="GO:0004523">
    <property type="term" value="F:RNA-DNA hybrid ribonuclease activity"/>
    <property type="evidence" value="ECO:0007669"/>
    <property type="project" value="InterPro"/>
</dbReference>
<dbReference type="AlphaFoldDB" id="A0A0B7B3F6"/>
<dbReference type="EMBL" id="HACG01040522">
    <property type="protein sequence ID" value="CEK87387.1"/>
    <property type="molecule type" value="Transcribed_RNA"/>
</dbReference>
<dbReference type="SUPFAM" id="SSF53098">
    <property type="entry name" value="Ribonuclease H-like"/>
    <property type="match status" value="1"/>
</dbReference>
<dbReference type="GO" id="GO:0003676">
    <property type="term" value="F:nucleic acid binding"/>
    <property type="evidence" value="ECO:0007669"/>
    <property type="project" value="InterPro"/>
</dbReference>
<reference evidence="2" key="1">
    <citation type="submission" date="2014-12" db="EMBL/GenBank/DDBJ databases">
        <title>Insight into the proteome of Arion vulgaris.</title>
        <authorList>
            <person name="Aradska J."/>
            <person name="Bulat T."/>
            <person name="Smidak R."/>
            <person name="Sarate P."/>
            <person name="Gangsoo J."/>
            <person name="Sialana F."/>
            <person name="Bilban M."/>
            <person name="Lubec G."/>
        </authorList>
    </citation>
    <scope>NUCLEOTIDE SEQUENCE</scope>
    <source>
        <tissue evidence="2">Skin</tissue>
    </source>
</reference>